<evidence type="ECO:0000313" key="2">
    <source>
        <dbReference type="EMBL" id="OIR21846.1"/>
    </source>
</evidence>
<dbReference type="InterPro" id="IPR053136">
    <property type="entry name" value="UTP_pyrophosphatase-like"/>
</dbReference>
<dbReference type="PANTHER" id="PTHR30399">
    <property type="entry name" value="UNCHARACTERIZED PROTEIN YGJP"/>
    <property type="match status" value="1"/>
</dbReference>
<dbReference type="CDD" id="cd07344">
    <property type="entry name" value="M48_yhfN_like"/>
    <property type="match status" value="1"/>
</dbReference>
<name>A0A1J5UC20_9ARCH</name>
<evidence type="ECO:0000259" key="1">
    <source>
        <dbReference type="Pfam" id="PF01863"/>
    </source>
</evidence>
<accession>A0A1J5UC20</accession>
<evidence type="ECO:0000313" key="3">
    <source>
        <dbReference type="Proteomes" id="UP000183615"/>
    </source>
</evidence>
<gene>
    <name evidence="2" type="ORF">BET99_01740</name>
</gene>
<dbReference type="InterPro" id="IPR002725">
    <property type="entry name" value="YgjP-like_metallopeptidase"/>
</dbReference>
<dbReference type="Gene3D" id="3.30.2010.10">
    <property type="entry name" value="Metalloproteases ('zincins'), catalytic domain"/>
    <property type="match status" value="1"/>
</dbReference>
<dbReference type="EMBL" id="MIYZ01000034">
    <property type="protein sequence ID" value="OIR21846.1"/>
    <property type="molecule type" value="Genomic_DNA"/>
</dbReference>
<dbReference type="AlphaFoldDB" id="A0A1J5UC20"/>
<dbReference type="Pfam" id="PF01863">
    <property type="entry name" value="YgjP-like"/>
    <property type="match status" value="1"/>
</dbReference>
<dbReference type="Proteomes" id="UP000183615">
    <property type="component" value="Unassembled WGS sequence"/>
</dbReference>
<reference evidence="2 3" key="1">
    <citation type="submission" date="2016-08" db="EMBL/GenBank/DDBJ databases">
        <title>New Insights into Marine Group III Euryarchaeota, from dark to light.</title>
        <authorList>
            <person name="Haro-Moreno J.M."/>
            <person name="Rodriguez-Valera F."/>
            <person name="Lopez-Garcia P."/>
            <person name="Moreira D."/>
            <person name="Martin-Cuadrado A.B."/>
        </authorList>
    </citation>
    <scope>NUCLEOTIDE SEQUENCE [LARGE SCALE GENOMIC DNA]</scope>
    <source>
        <strain evidence="2">CG-Epi2</strain>
    </source>
</reference>
<protein>
    <recommendedName>
        <fullName evidence="1">YgjP-like metallopeptidase domain-containing protein</fullName>
    </recommendedName>
</protein>
<organism evidence="2 3">
    <name type="scientific">Marine Group III euryarchaeote CG-Epi2</name>
    <dbReference type="NCBI Taxonomy" id="1888996"/>
    <lineage>
        <taxon>Archaea</taxon>
        <taxon>Methanobacteriati</taxon>
        <taxon>Thermoplasmatota</taxon>
        <taxon>Thermoplasmata</taxon>
        <taxon>Candidatus Thermoprofundales</taxon>
    </lineage>
</organism>
<sequence length="182" mass="21759">MNYLVEHPEVGTIRYDRSNKAKRIIISVKPQFVRVAIPKRQSFKNAQKFVESKISWIKKNKQNMDSQLKMREKLPEIDRTVARKVLCRRIGELAQLHNFTYNRISIRKQKTRWGSCSSKDNINLNMNLLHLPSELVDYILLHELVHTRVKNHSRDFWDELETVIPNAREIDRKLKDYQYCLL</sequence>
<dbReference type="PANTHER" id="PTHR30399:SF1">
    <property type="entry name" value="UTP PYROPHOSPHATASE"/>
    <property type="match status" value="1"/>
</dbReference>
<feature type="domain" description="YgjP-like metallopeptidase" evidence="1">
    <location>
        <begin position="67"/>
        <end position="176"/>
    </location>
</feature>
<proteinExistence type="predicted"/>
<comment type="caution">
    <text evidence="2">The sequence shown here is derived from an EMBL/GenBank/DDBJ whole genome shotgun (WGS) entry which is preliminary data.</text>
</comment>